<dbReference type="PANTHER" id="PTHR11649">
    <property type="entry name" value="MSS1/TRME-RELATED GTP-BINDING PROTEIN"/>
    <property type="match status" value="1"/>
</dbReference>
<evidence type="ECO:0000256" key="1">
    <source>
        <dbReference type="ARBA" id="ARBA00001946"/>
    </source>
</evidence>
<dbReference type="PANTHER" id="PTHR11649:SF13">
    <property type="entry name" value="ENGB-TYPE G DOMAIN-CONTAINING PROTEIN"/>
    <property type="match status" value="1"/>
</dbReference>
<reference evidence="11" key="1">
    <citation type="journal article" date="2023" name="Nat. Microbiol.">
        <title>Babesia duncani multi-omics identifies virulence factors and drug targets.</title>
        <authorList>
            <person name="Singh P."/>
            <person name="Lonardi S."/>
            <person name="Liang Q."/>
            <person name="Vydyam P."/>
            <person name="Khabirova E."/>
            <person name="Fang T."/>
            <person name="Gihaz S."/>
            <person name="Thekkiniath J."/>
            <person name="Munshi M."/>
            <person name="Abel S."/>
            <person name="Ciampossin L."/>
            <person name="Batugedara G."/>
            <person name="Gupta M."/>
            <person name="Lu X.M."/>
            <person name="Lenz T."/>
            <person name="Chakravarty S."/>
            <person name="Cornillot E."/>
            <person name="Hu Y."/>
            <person name="Ma W."/>
            <person name="Gonzalez L.M."/>
            <person name="Sanchez S."/>
            <person name="Estrada K."/>
            <person name="Sanchez-Flores A."/>
            <person name="Montero E."/>
            <person name="Harb O.S."/>
            <person name="Le Roch K.G."/>
            <person name="Mamoun C.B."/>
        </authorList>
    </citation>
    <scope>NUCLEOTIDE SEQUENCE</scope>
    <source>
        <strain evidence="11">WA1</strain>
    </source>
</reference>
<evidence type="ECO:0000256" key="9">
    <source>
        <dbReference type="ARBA" id="ARBA00023306"/>
    </source>
</evidence>
<evidence type="ECO:0000313" key="12">
    <source>
        <dbReference type="Proteomes" id="UP001214638"/>
    </source>
</evidence>
<keyword evidence="9" id="KW-0131">Cell cycle</keyword>
<dbReference type="GO" id="GO:0051301">
    <property type="term" value="P:cell division"/>
    <property type="evidence" value="ECO:0007669"/>
    <property type="project" value="UniProtKB-KW"/>
</dbReference>
<comment type="similarity">
    <text evidence="2">Belongs to the TRAFAC class TrmE-Era-EngA-EngB-Septin-like GTPase superfamily. EngB GTPase family.</text>
</comment>
<gene>
    <name evidence="11" type="ORF">BdWA1_001672</name>
</gene>
<dbReference type="GO" id="GO:0016787">
    <property type="term" value="F:hydrolase activity"/>
    <property type="evidence" value="ECO:0007669"/>
    <property type="project" value="UniProtKB-KW"/>
</dbReference>
<keyword evidence="5" id="KW-0547">Nucleotide-binding</keyword>
<evidence type="ECO:0000256" key="4">
    <source>
        <dbReference type="ARBA" id="ARBA00022723"/>
    </source>
</evidence>
<feature type="domain" description="EngB-type G" evidence="10">
    <location>
        <begin position="177"/>
        <end position="362"/>
    </location>
</feature>
<keyword evidence="3" id="KW-0132">Cell division</keyword>
<name>A0AAD9PKB4_9APIC</name>
<evidence type="ECO:0000256" key="3">
    <source>
        <dbReference type="ARBA" id="ARBA00022618"/>
    </source>
</evidence>
<dbReference type="InterPro" id="IPR019987">
    <property type="entry name" value="GTP-bd_ribosome_bio_YsxC"/>
</dbReference>
<dbReference type="GO" id="GO:0005525">
    <property type="term" value="F:GTP binding"/>
    <property type="evidence" value="ECO:0007669"/>
    <property type="project" value="UniProtKB-KW"/>
</dbReference>
<evidence type="ECO:0000259" key="10">
    <source>
        <dbReference type="PROSITE" id="PS51706"/>
    </source>
</evidence>
<keyword evidence="11" id="KW-0378">Hydrolase</keyword>
<dbReference type="GeneID" id="94335970"/>
<keyword evidence="6" id="KW-0460">Magnesium</keyword>
<protein>
    <submittedName>
        <fullName evidence="11">Bifunctional EngB-type guanine nucleotide-binding (G) domain/P-loop containing nucleoside triphosphate hydrolase/GTP binding domain/GTP-binding protein</fullName>
    </submittedName>
</protein>
<accession>A0AAD9PKB4</accession>
<dbReference type="KEGG" id="bdw:94335970"/>
<dbReference type="Proteomes" id="UP001214638">
    <property type="component" value="Unassembled WGS sequence"/>
</dbReference>
<keyword evidence="12" id="KW-1185">Reference proteome</keyword>
<evidence type="ECO:0000256" key="5">
    <source>
        <dbReference type="ARBA" id="ARBA00022741"/>
    </source>
</evidence>
<dbReference type="AlphaFoldDB" id="A0AAD9PKB4"/>
<dbReference type="Gene3D" id="3.40.50.300">
    <property type="entry name" value="P-loop containing nucleotide triphosphate hydrolases"/>
    <property type="match status" value="1"/>
</dbReference>
<keyword evidence="8" id="KW-0717">Septation</keyword>
<keyword evidence="4" id="KW-0479">Metal-binding</keyword>
<proteinExistence type="inferred from homology"/>
<dbReference type="RefSeq" id="XP_067803268.1">
    <property type="nucleotide sequence ID" value="XM_067946704.1"/>
</dbReference>
<dbReference type="SUPFAM" id="SSF52540">
    <property type="entry name" value="P-loop containing nucleoside triphosphate hydrolases"/>
    <property type="match status" value="1"/>
</dbReference>
<comment type="cofactor">
    <cofactor evidence="1">
        <name>Mg(2+)</name>
        <dbReference type="ChEBI" id="CHEBI:18420"/>
    </cofactor>
</comment>
<evidence type="ECO:0000256" key="8">
    <source>
        <dbReference type="ARBA" id="ARBA00023210"/>
    </source>
</evidence>
<evidence type="ECO:0000313" key="11">
    <source>
        <dbReference type="EMBL" id="KAK2196426.1"/>
    </source>
</evidence>
<dbReference type="EMBL" id="JALLKP010000002">
    <property type="protein sequence ID" value="KAK2196426.1"/>
    <property type="molecule type" value="Genomic_DNA"/>
</dbReference>
<evidence type="ECO:0000256" key="2">
    <source>
        <dbReference type="ARBA" id="ARBA00009638"/>
    </source>
</evidence>
<sequence length="456" mass="51305">MLCCSYQFLVSRTNYTDICNLSDARIYASASTFSGPGRKVADRIKEQFGLSSDYEVRNVRRALKRYKRQEETRMIKARRNVLKSEYNIGQKKLVNEAGIGKNPYLHHLLPLEKVYKKNPLALTGMKKPIGINMSLDLAADLFGGSTAVRPTKGTIGNVFNLEFIGSYPHTSLMPSLCLPEICLIGRSNVGKSSLINVLMSYIRNKSTKCDAAFVSKTPGYTKCLNLFKVENRKGVGILTIVDLPGYGYAKTKDEALCKNMQSALKAYIQRRAELRLILFLVDGSISPQVMDIQVAQELKKMPIPHIVICTKMDKVNIKDAPLLLYNIRQALEVPKPLPFLYSKYGGGDLGTLWKAIFDACNDEYNVSKLQIKDIITEHESDPHIVKQGIGQITNKQLLRLVYDNLKHLPESMQGENFESKDRSQLLDLLNLAVERRRATEGQVPNLKDIKQGLSRL</sequence>
<dbReference type="CDD" id="cd01876">
    <property type="entry name" value="YihA_EngB"/>
    <property type="match status" value="1"/>
</dbReference>
<dbReference type="NCBIfam" id="TIGR03598">
    <property type="entry name" value="GTPase_YsxC"/>
    <property type="match status" value="1"/>
</dbReference>
<dbReference type="InterPro" id="IPR006073">
    <property type="entry name" value="GTP-bd"/>
</dbReference>
<dbReference type="InterPro" id="IPR030393">
    <property type="entry name" value="G_ENGB_dom"/>
</dbReference>
<dbReference type="InterPro" id="IPR027417">
    <property type="entry name" value="P-loop_NTPase"/>
</dbReference>
<organism evidence="11 12">
    <name type="scientific">Babesia duncani</name>
    <dbReference type="NCBI Taxonomy" id="323732"/>
    <lineage>
        <taxon>Eukaryota</taxon>
        <taxon>Sar</taxon>
        <taxon>Alveolata</taxon>
        <taxon>Apicomplexa</taxon>
        <taxon>Aconoidasida</taxon>
        <taxon>Piroplasmida</taxon>
        <taxon>Babesiidae</taxon>
        <taxon>Babesia</taxon>
    </lineage>
</organism>
<evidence type="ECO:0000256" key="6">
    <source>
        <dbReference type="ARBA" id="ARBA00022842"/>
    </source>
</evidence>
<keyword evidence="7" id="KW-0342">GTP-binding</keyword>
<dbReference type="PROSITE" id="PS51706">
    <property type="entry name" value="G_ENGB"/>
    <property type="match status" value="1"/>
</dbReference>
<comment type="caution">
    <text evidence="11">The sequence shown here is derived from an EMBL/GenBank/DDBJ whole genome shotgun (WGS) entry which is preliminary data.</text>
</comment>
<dbReference type="GO" id="GO:0046872">
    <property type="term" value="F:metal ion binding"/>
    <property type="evidence" value="ECO:0007669"/>
    <property type="project" value="UniProtKB-KW"/>
</dbReference>
<evidence type="ECO:0000256" key="7">
    <source>
        <dbReference type="ARBA" id="ARBA00023134"/>
    </source>
</evidence>
<dbReference type="Pfam" id="PF01926">
    <property type="entry name" value="MMR_HSR1"/>
    <property type="match status" value="1"/>
</dbReference>